<keyword evidence="2" id="KW-1185">Reference proteome</keyword>
<name>A0A5B7FE34_PORTR</name>
<reference evidence="1 2" key="1">
    <citation type="submission" date="2019-05" db="EMBL/GenBank/DDBJ databases">
        <title>Another draft genome of Portunus trituberculatus and its Hox gene families provides insights of decapod evolution.</title>
        <authorList>
            <person name="Jeong J.-H."/>
            <person name="Song I."/>
            <person name="Kim S."/>
            <person name="Choi T."/>
            <person name="Kim D."/>
            <person name="Ryu S."/>
            <person name="Kim W."/>
        </authorList>
    </citation>
    <scope>NUCLEOTIDE SEQUENCE [LARGE SCALE GENOMIC DNA]</scope>
    <source>
        <tissue evidence="1">Muscle</tissue>
    </source>
</reference>
<comment type="caution">
    <text evidence="1">The sequence shown here is derived from an EMBL/GenBank/DDBJ whole genome shotgun (WGS) entry which is preliminary data.</text>
</comment>
<protein>
    <submittedName>
        <fullName evidence="1">Uncharacterized protein</fullName>
    </submittedName>
</protein>
<dbReference type="AlphaFoldDB" id="A0A5B7FE34"/>
<evidence type="ECO:0000313" key="2">
    <source>
        <dbReference type="Proteomes" id="UP000324222"/>
    </source>
</evidence>
<evidence type="ECO:0000313" key="1">
    <source>
        <dbReference type="EMBL" id="MPC43576.1"/>
    </source>
</evidence>
<accession>A0A5B7FE34</accession>
<dbReference type="Proteomes" id="UP000324222">
    <property type="component" value="Unassembled WGS sequence"/>
</dbReference>
<sequence length="133" mass="14731">MTYSNITALNVPPNISSHNIPKITKEKLLKIHICVAHTQLKNQERPGTYAEELNTVLNVNNLPNIIIPDDDAEQLVTGIMSYDTNQQLTPKEQQGLSRQSSADMTKAVAGRTSLLDYEESTEDYVTVCPTSIS</sequence>
<dbReference type="EMBL" id="VSRR010005895">
    <property type="protein sequence ID" value="MPC43576.1"/>
    <property type="molecule type" value="Genomic_DNA"/>
</dbReference>
<proteinExistence type="predicted"/>
<organism evidence="1 2">
    <name type="scientific">Portunus trituberculatus</name>
    <name type="common">Swimming crab</name>
    <name type="synonym">Neptunus trituberculatus</name>
    <dbReference type="NCBI Taxonomy" id="210409"/>
    <lineage>
        <taxon>Eukaryota</taxon>
        <taxon>Metazoa</taxon>
        <taxon>Ecdysozoa</taxon>
        <taxon>Arthropoda</taxon>
        <taxon>Crustacea</taxon>
        <taxon>Multicrustacea</taxon>
        <taxon>Malacostraca</taxon>
        <taxon>Eumalacostraca</taxon>
        <taxon>Eucarida</taxon>
        <taxon>Decapoda</taxon>
        <taxon>Pleocyemata</taxon>
        <taxon>Brachyura</taxon>
        <taxon>Eubrachyura</taxon>
        <taxon>Portunoidea</taxon>
        <taxon>Portunidae</taxon>
        <taxon>Portuninae</taxon>
        <taxon>Portunus</taxon>
    </lineage>
</organism>
<gene>
    <name evidence="1" type="ORF">E2C01_037225</name>
</gene>